<dbReference type="EnsemblMetazoa" id="CJA42803.1">
    <property type="protein sequence ID" value="CJA42803.1"/>
    <property type="gene ID" value="WBGene00218651"/>
</dbReference>
<dbReference type="Proteomes" id="UP000005237">
    <property type="component" value="Unassembled WGS sequence"/>
</dbReference>
<evidence type="ECO:0000313" key="2">
    <source>
        <dbReference type="Proteomes" id="UP000005237"/>
    </source>
</evidence>
<keyword evidence="2" id="KW-1185">Reference proteome</keyword>
<reference evidence="2" key="1">
    <citation type="submission" date="2010-08" db="EMBL/GenBank/DDBJ databases">
        <authorList>
            <consortium name="Caenorhabditis japonica Sequencing Consortium"/>
            <person name="Wilson R.K."/>
        </authorList>
    </citation>
    <scope>NUCLEOTIDE SEQUENCE [LARGE SCALE GENOMIC DNA]</scope>
    <source>
        <strain evidence="2">DF5081</strain>
    </source>
</reference>
<protein>
    <submittedName>
        <fullName evidence="1">Uncharacterized protein</fullName>
    </submittedName>
</protein>
<reference evidence="1" key="2">
    <citation type="submission" date="2022-06" db="UniProtKB">
        <authorList>
            <consortium name="EnsemblMetazoa"/>
        </authorList>
    </citation>
    <scope>IDENTIFICATION</scope>
    <source>
        <strain evidence="1">DF5081</strain>
    </source>
</reference>
<proteinExistence type="predicted"/>
<dbReference type="AlphaFoldDB" id="A0A8R1ESV6"/>
<organism evidence="1 2">
    <name type="scientific">Caenorhabditis japonica</name>
    <dbReference type="NCBI Taxonomy" id="281687"/>
    <lineage>
        <taxon>Eukaryota</taxon>
        <taxon>Metazoa</taxon>
        <taxon>Ecdysozoa</taxon>
        <taxon>Nematoda</taxon>
        <taxon>Chromadorea</taxon>
        <taxon>Rhabditida</taxon>
        <taxon>Rhabditina</taxon>
        <taxon>Rhabditomorpha</taxon>
        <taxon>Rhabditoidea</taxon>
        <taxon>Rhabditidae</taxon>
        <taxon>Peloderinae</taxon>
        <taxon>Caenorhabditis</taxon>
    </lineage>
</organism>
<evidence type="ECO:0000313" key="1">
    <source>
        <dbReference type="EnsemblMetazoa" id="CJA42803.1"/>
    </source>
</evidence>
<name>A0A8R1ESV6_CAEJA</name>
<accession>A0A8R1ESV6</accession>
<sequence>MNESMLLEDSLKLEMNKTGGSNRLSGFSSARNLTFQLAYTGRTLRFLLRKDLNQDFQNLATDGEKLMKFIDSLSANEKQLVGSGWSNISSFNKSLSSRLPVIKSLSPNSTLSDGNLRSFGKTLIFLDSIKYPEFNFSSMVSAINYLKSSRVGQSEKVLNAEQSLIKLEGLQYASMRQNGTLGTLLGQADNFFTTFFSEKPDDMSWW</sequence>